<dbReference type="AlphaFoldDB" id="W4JNQ8"/>
<evidence type="ECO:0000313" key="3">
    <source>
        <dbReference type="Proteomes" id="UP000030671"/>
    </source>
</evidence>
<dbReference type="STRING" id="747525.W4JNQ8"/>
<dbReference type="GeneID" id="20671740"/>
<dbReference type="OrthoDB" id="3202382at2759"/>
<dbReference type="InterPro" id="IPR036047">
    <property type="entry name" value="F-box-like_dom_sf"/>
</dbReference>
<name>W4JNQ8_HETIT</name>
<dbReference type="Proteomes" id="UP000030671">
    <property type="component" value="Unassembled WGS sequence"/>
</dbReference>
<feature type="domain" description="F-box" evidence="1">
    <location>
        <begin position="11"/>
        <end position="57"/>
    </location>
</feature>
<dbReference type="EMBL" id="KI925467">
    <property type="protein sequence ID" value="ETW74700.1"/>
    <property type="molecule type" value="Genomic_DNA"/>
</dbReference>
<evidence type="ECO:0000259" key="1">
    <source>
        <dbReference type="PROSITE" id="PS50181"/>
    </source>
</evidence>
<gene>
    <name evidence="2" type="ORF">HETIRDRAFT_332521</name>
</gene>
<accession>W4JNQ8</accession>
<reference evidence="2 3" key="1">
    <citation type="journal article" date="2012" name="New Phytol.">
        <title>Insight into trade-off between wood decay and parasitism from the genome of a fungal forest pathogen.</title>
        <authorList>
            <person name="Olson A."/>
            <person name="Aerts A."/>
            <person name="Asiegbu F."/>
            <person name="Belbahri L."/>
            <person name="Bouzid O."/>
            <person name="Broberg A."/>
            <person name="Canback B."/>
            <person name="Coutinho P.M."/>
            <person name="Cullen D."/>
            <person name="Dalman K."/>
            <person name="Deflorio G."/>
            <person name="van Diepen L.T."/>
            <person name="Dunand C."/>
            <person name="Duplessis S."/>
            <person name="Durling M."/>
            <person name="Gonthier P."/>
            <person name="Grimwood J."/>
            <person name="Fossdal C.G."/>
            <person name="Hansson D."/>
            <person name="Henrissat B."/>
            <person name="Hietala A."/>
            <person name="Himmelstrand K."/>
            <person name="Hoffmeister D."/>
            <person name="Hogberg N."/>
            <person name="James T.Y."/>
            <person name="Karlsson M."/>
            <person name="Kohler A."/>
            <person name="Kues U."/>
            <person name="Lee Y.H."/>
            <person name="Lin Y.C."/>
            <person name="Lind M."/>
            <person name="Lindquist E."/>
            <person name="Lombard V."/>
            <person name="Lucas S."/>
            <person name="Lunden K."/>
            <person name="Morin E."/>
            <person name="Murat C."/>
            <person name="Park J."/>
            <person name="Raffaello T."/>
            <person name="Rouze P."/>
            <person name="Salamov A."/>
            <person name="Schmutz J."/>
            <person name="Solheim H."/>
            <person name="Stahlberg J."/>
            <person name="Velez H."/>
            <person name="de Vries R.P."/>
            <person name="Wiebenga A."/>
            <person name="Woodward S."/>
            <person name="Yakovlev I."/>
            <person name="Garbelotto M."/>
            <person name="Martin F."/>
            <person name="Grigoriev I.V."/>
            <person name="Stenlid J."/>
        </authorList>
    </citation>
    <scope>NUCLEOTIDE SEQUENCE [LARGE SCALE GENOMIC DNA]</scope>
    <source>
        <strain evidence="2 3">TC 32-1</strain>
    </source>
</reference>
<organism evidence="2 3">
    <name type="scientific">Heterobasidion irregulare (strain TC 32-1)</name>
    <dbReference type="NCBI Taxonomy" id="747525"/>
    <lineage>
        <taxon>Eukaryota</taxon>
        <taxon>Fungi</taxon>
        <taxon>Dikarya</taxon>
        <taxon>Basidiomycota</taxon>
        <taxon>Agaricomycotina</taxon>
        <taxon>Agaricomycetes</taxon>
        <taxon>Russulales</taxon>
        <taxon>Bondarzewiaceae</taxon>
        <taxon>Heterobasidion</taxon>
        <taxon>Heterobasidion annosum species complex</taxon>
    </lineage>
</organism>
<dbReference type="eggNOG" id="ENOG502SIRD">
    <property type="taxonomic scope" value="Eukaryota"/>
</dbReference>
<dbReference type="PROSITE" id="PS50181">
    <property type="entry name" value="FBOX"/>
    <property type="match status" value="1"/>
</dbReference>
<proteinExistence type="predicted"/>
<keyword evidence="3" id="KW-1185">Reference proteome</keyword>
<dbReference type="SUPFAM" id="SSF81383">
    <property type="entry name" value="F-box domain"/>
    <property type="match status" value="1"/>
</dbReference>
<sequence>MASIAAGLMSHLYLPRLPYDLLLVIVQHLGFSDIQALQMTCKSLRQLLVTRPVYRHLAMVLLRRCRALPLAGFQRLSEITTEQLIHSVYKAAQLERAWLTRTPRPATSSPTVLTKSWYKVVSTPPHEEVDWLSPITASYTLCATRSGKVICWDVLQDVSLAEWSPGERWELWKCRVEFDKRTVFFTMARGLGGTHDAKLMEFDLMQIYFPESEEDVYENGHLSTPSTPVFSHLRSFKMSGLVMNIFLLDPPARLLAGFVWIVYTNTIGLYVLPDWDSDEYIFIDTAIACVASSNWSCILHDEEIVIHAEEPNGACQHFYPLSLLRQCVALSSSSPSFVPIISGVFKPARVTPQFVQQLMPGVVAAATAVATGHANPLGPNPPNPLLYPVWYPESAHFVRQWWPTMAMVPGLSCTVVLLAKHDTETHQTKHVLSQHYFRVPLLPQSEGAAEDALMRMWYVSAPFEVVCVIDVVIDELDENGAPIHHSRPLLAVDFGHAVWIEYVEDNTEVPEGQDPPPPRKNLRFVSFPSVYFNDRGEVVYTSIDGSSVGSDDGDTETWPMEGEVRTLEIPEELNLDSVETLNIDQSQGAVIMSVKEGKIFILCYE</sequence>
<dbReference type="InterPro" id="IPR001810">
    <property type="entry name" value="F-box_dom"/>
</dbReference>
<dbReference type="RefSeq" id="XP_009553191.1">
    <property type="nucleotide sequence ID" value="XM_009554896.1"/>
</dbReference>
<evidence type="ECO:0000313" key="2">
    <source>
        <dbReference type="EMBL" id="ETW74700.1"/>
    </source>
</evidence>
<dbReference type="InParanoid" id="W4JNQ8"/>
<dbReference type="Pfam" id="PF00646">
    <property type="entry name" value="F-box"/>
    <property type="match status" value="1"/>
</dbReference>
<dbReference type="HOGENOM" id="CLU_005534_0_0_1"/>
<protein>
    <recommendedName>
        <fullName evidence="1">F-box domain-containing protein</fullName>
    </recommendedName>
</protein>
<dbReference type="KEGG" id="hir:HETIRDRAFT_332521"/>